<evidence type="ECO:0000313" key="19">
    <source>
        <dbReference type="Proteomes" id="UP000278807"/>
    </source>
</evidence>
<comment type="pathway">
    <text evidence="2 17">Protein modification; protein glycosylation.</text>
</comment>
<dbReference type="PANTHER" id="PTHR10468">
    <property type="entry name" value="PROTEIN O-LINKED-MANNOSE BETA-1,2-N-ACETYLGLUCOSAMINYLTRANSFERASE 1/ALPHA-1,3-MANNOSYL-GLYCOPROTEIN 2-BETA-N-ACETYLGLUCOSAMINYLTRANSFERASE"/>
    <property type="match status" value="1"/>
</dbReference>
<dbReference type="PANTHER" id="PTHR10468:SF0">
    <property type="entry name" value="ALPHA-1,3-MANNOSYL-GLYCOPROTEIN 2-BETA-N-ACETYLGLUCOSAMINYLTRANSFERASE"/>
    <property type="match status" value="1"/>
</dbReference>
<evidence type="ECO:0000256" key="6">
    <source>
        <dbReference type="ARBA" id="ARBA00022692"/>
    </source>
</evidence>
<keyword evidence="8 17" id="KW-0735">Signal-anchor</keyword>
<keyword evidence="5" id="KW-0808">Transferase</keyword>
<gene>
    <name evidence="18" type="ORF">HNAJ_LOCUS9867</name>
</gene>
<accession>A0A0R3TQP4</accession>
<dbReference type="EMBL" id="UZAE01012780">
    <property type="protein sequence ID" value="VDO06621.1"/>
    <property type="molecule type" value="Genomic_DNA"/>
</dbReference>
<evidence type="ECO:0000313" key="18">
    <source>
        <dbReference type="EMBL" id="VDO06621.1"/>
    </source>
</evidence>
<evidence type="ECO:0000256" key="3">
    <source>
        <dbReference type="ARBA" id="ARBA00006492"/>
    </source>
</evidence>
<dbReference type="Proteomes" id="UP000278807">
    <property type="component" value="Unassembled WGS sequence"/>
</dbReference>
<dbReference type="OrthoDB" id="440755at2759"/>
<keyword evidence="9" id="KW-1133">Transmembrane helix</keyword>
<protein>
    <recommendedName>
        <fullName evidence="14 17">Alpha-1,3-mannosyl-glycoprotein 2-beta-N-acetylglucosaminyltransferase</fullName>
        <shortName evidence="17">GNT-I</shortName>
        <shortName evidence="17">GlcNAc-T I</shortName>
        <ecNumber evidence="14 17">2.4.1.101</ecNumber>
    </recommendedName>
    <alternativeName>
        <fullName evidence="15 17">N-glycosyl-oligosaccharide-glycoprotein N-acetylglucosaminyltransferase I</fullName>
    </alternativeName>
</protein>
<dbReference type="InterPro" id="IPR004139">
    <property type="entry name" value="Glyco_trans_13"/>
</dbReference>
<dbReference type="Gene3D" id="3.10.180.20">
    <property type="entry name" value="N-Acetylglucosaminyltransferase I, Domain 2"/>
    <property type="match status" value="1"/>
</dbReference>
<evidence type="ECO:0000256" key="14">
    <source>
        <dbReference type="ARBA" id="ARBA00038949"/>
    </source>
</evidence>
<evidence type="ECO:0000313" key="20">
    <source>
        <dbReference type="WBParaSite" id="HNAJ_0000987201-mRNA-1"/>
    </source>
</evidence>
<evidence type="ECO:0000256" key="17">
    <source>
        <dbReference type="RuleBase" id="RU368119"/>
    </source>
</evidence>
<comment type="function">
    <text evidence="13 17">Initiates complex N-linked carbohydrate formation. Essential for the conversion of high-mannose to hybrid and complex N-glycans.</text>
</comment>
<keyword evidence="6" id="KW-0812">Transmembrane</keyword>
<evidence type="ECO:0000256" key="12">
    <source>
        <dbReference type="ARBA" id="ARBA00023211"/>
    </source>
</evidence>
<keyword evidence="11" id="KW-0472">Membrane</keyword>
<dbReference type="InterPro" id="IPR029044">
    <property type="entry name" value="Nucleotide-diphossugar_trans"/>
</dbReference>
<evidence type="ECO:0000256" key="1">
    <source>
        <dbReference type="ARBA" id="ARBA00004323"/>
    </source>
</evidence>
<reference evidence="20" key="1">
    <citation type="submission" date="2017-02" db="UniProtKB">
        <authorList>
            <consortium name="WormBaseParasite"/>
        </authorList>
    </citation>
    <scope>IDENTIFICATION</scope>
</reference>
<dbReference type="AlphaFoldDB" id="A0A0R3TQP4"/>
<dbReference type="GO" id="GO:0000139">
    <property type="term" value="C:Golgi membrane"/>
    <property type="evidence" value="ECO:0007669"/>
    <property type="project" value="UniProtKB-SubCell"/>
</dbReference>
<evidence type="ECO:0000256" key="15">
    <source>
        <dbReference type="ARBA" id="ARBA00041712"/>
    </source>
</evidence>
<evidence type="ECO:0000256" key="11">
    <source>
        <dbReference type="ARBA" id="ARBA00023136"/>
    </source>
</evidence>
<keyword evidence="10 17" id="KW-0333">Golgi apparatus</keyword>
<keyword evidence="7 17" id="KW-0479">Metal-binding</keyword>
<dbReference type="GO" id="GO:0003827">
    <property type="term" value="F:alpha-1,3-mannosylglycoprotein 2-beta-N-acetylglucosaminyltransferase activity"/>
    <property type="evidence" value="ECO:0007669"/>
    <property type="project" value="UniProtKB-UniRule"/>
</dbReference>
<evidence type="ECO:0000256" key="9">
    <source>
        <dbReference type="ARBA" id="ARBA00022989"/>
    </source>
</evidence>
<sequence length="186" mass="21777">MLTRRLWDENLRSTWPDSYWDEYMRTKAIRNGRACIRPEISRSHTYGRFGVSNGQFFDTHLQFNYLSDKPHAFNSTLLRMTLIPEVYDANFLSEVYDKSVLLTSFDQLTKLKEIAPTEGTSCRYEYSTQDDFIAAAKYVGAMQDFKEGVARTAYRGVVSLFYDDRRIYFAPKGSRGFKNNAYPDWK</sequence>
<comment type="subcellular location">
    <subcellularLocation>
        <location evidence="1 17">Golgi apparatus membrane</location>
        <topology evidence="1 17">Single-pass type II membrane protein</topology>
    </subcellularLocation>
</comment>
<comment type="catalytic activity">
    <reaction evidence="16 17">
        <text>N(4)-(alpha-D-Man-(1-&gt;3)-[alpha-D-Man-(1-&gt;3)-[alpha-D-Man-(1-&gt;6)]-alpha-D-Man-(1-&gt;6)]-beta-D-Man-(1-&gt;4)-beta-D-GlcNAc-(1-&gt;4)-beta-D-GlcNAc)-L-asparaginyl-[protein] (N-glucan mannose isomer 5A1,2) + UDP-N-acetyl-alpha-D-glucosamine = N(4)-{beta-D-GlcNAc-(1-&gt;2)-alpha-D-Man-(1-&gt;3)-[alpha-D-Man-(1-&gt;3)-[alpha-D-Man-(1-&gt;6)]-alpha-D-Man-(1-&gt;6)]-beta-D-Man-(1-&gt;4)-beta-D-GlcNAc-(1-&gt;4)-beta-D-GlcNAc}-L-asparaginyl-[protein] + UDP + H(+)</text>
        <dbReference type="Rhea" id="RHEA:11456"/>
        <dbReference type="Rhea" id="RHEA-COMP:14367"/>
        <dbReference type="Rhea" id="RHEA-COMP:14368"/>
        <dbReference type="ChEBI" id="CHEBI:15378"/>
        <dbReference type="ChEBI" id="CHEBI:57705"/>
        <dbReference type="ChEBI" id="CHEBI:58223"/>
        <dbReference type="ChEBI" id="CHEBI:59087"/>
        <dbReference type="ChEBI" id="CHEBI:60625"/>
        <dbReference type="EC" id="2.4.1.101"/>
    </reaction>
</comment>
<keyword evidence="19" id="KW-1185">Reference proteome</keyword>
<organism evidence="20">
    <name type="scientific">Rodentolepis nana</name>
    <name type="common">Dwarf tapeworm</name>
    <name type="synonym">Hymenolepis nana</name>
    <dbReference type="NCBI Taxonomy" id="102285"/>
    <lineage>
        <taxon>Eukaryota</taxon>
        <taxon>Metazoa</taxon>
        <taxon>Spiralia</taxon>
        <taxon>Lophotrochozoa</taxon>
        <taxon>Platyhelminthes</taxon>
        <taxon>Cestoda</taxon>
        <taxon>Eucestoda</taxon>
        <taxon>Cyclophyllidea</taxon>
        <taxon>Hymenolepididae</taxon>
        <taxon>Rodentolepis</taxon>
    </lineage>
</organism>
<evidence type="ECO:0000256" key="10">
    <source>
        <dbReference type="ARBA" id="ARBA00023034"/>
    </source>
</evidence>
<evidence type="ECO:0000256" key="8">
    <source>
        <dbReference type="ARBA" id="ARBA00022968"/>
    </source>
</evidence>
<dbReference type="EC" id="2.4.1.101" evidence="14 17"/>
<dbReference type="SUPFAM" id="SSF53448">
    <property type="entry name" value="Nucleotide-diphospho-sugar transferases"/>
    <property type="match status" value="1"/>
</dbReference>
<keyword evidence="4 17" id="KW-0328">Glycosyltransferase</keyword>
<evidence type="ECO:0000256" key="16">
    <source>
        <dbReference type="ARBA" id="ARBA00049421"/>
    </source>
</evidence>
<evidence type="ECO:0000256" key="2">
    <source>
        <dbReference type="ARBA" id="ARBA00004922"/>
    </source>
</evidence>
<comment type="similarity">
    <text evidence="3 17">Belongs to the glycosyltransferase 13 family.</text>
</comment>
<dbReference type="STRING" id="102285.A0A0R3TQP4"/>
<comment type="cofactor">
    <cofactor evidence="17">
        <name>Mn(2+)</name>
        <dbReference type="ChEBI" id="CHEBI:29035"/>
    </cofactor>
    <text evidence="17">The cofactor is mostly bound to the substrate.</text>
</comment>
<name>A0A0R3TQP4_RODNA</name>
<keyword evidence="12 17" id="KW-0464">Manganese</keyword>
<dbReference type="Pfam" id="PF03071">
    <property type="entry name" value="GNT-I"/>
    <property type="match status" value="1"/>
</dbReference>
<reference evidence="18 19" key="2">
    <citation type="submission" date="2018-11" db="EMBL/GenBank/DDBJ databases">
        <authorList>
            <consortium name="Pathogen Informatics"/>
        </authorList>
    </citation>
    <scope>NUCLEOTIDE SEQUENCE [LARGE SCALE GENOMIC DNA]</scope>
</reference>
<dbReference type="Gene3D" id="3.90.550.10">
    <property type="entry name" value="Spore Coat Polysaccharide Biosynthesis Protein SpsA, Chain A"/>
    <property type="match status" value="1"/>
</dbReference>
<dbReference type="WBParaSite" id="HNAJ_0000987201-mRNA-1">
    <property type="protein sequence ID" value="HNAJ_0000987201-mRNA-1"/>
    <property type="gene ID" value="HNAJ_0000987201"/>
</dbReference>
<dbReference type="UniPathway" id="UPA00378"/>
<evidence type="ECO:0000256" key="7">
    <source>
        <dbReference type="ARBA" id="ARBA00022723"/>
    </source>
</evidence>
<evidence type="ECO:0000256" key="13">
    <source>
        <dbReference type="ARBA" id="ARBA00037706"/>
    </source>
</evidence>
<dbReference type="InterPro" id="IPR052261">
    <property type="entry name" value="Glycosyltransferase_13"/>
</dbReference>
<evidence type="ECO:0000256" key="5">
    <source>
        <dbReference type="ARBA" id="ARBA00022679"/>
    </source>
</evidence>
<proteinExistence type="inferred from homology"/>
<evidence type="ECO:0000256" key="4">
    <source>
        <dbReference type="ARBA" id="ARBA00022676"/>
    </source>
</evidence>
<dbReference type="GO" id="GO:0030145">
    <property type="term" value="F:manganese ion binding"/>
    <property type="evidence" value="ECO:0007669"/>
    <property type="project" value="UniProtKB-UniRule"/>
</dbReference>